<dbReference type="InterPro" id="IPR027410">
    <property type="entry name" value="TCP-1-like_intermed_sf"/>
</dbReference>
<dbReference type="SUPFAM" id="SSF52029">
    <property type="entry name" value="GroEL apical domain-like"/>
    <property type="match status" value="2"/>
</dbReference>
<feature type="compositionally biased region" description="Low complexity" evidence="4">
    <location>
        <begin position="11"/>
        <end position="26"/>
    </location>
</feature>
<dbReference type="Pfam" id="PF03168">
    <property type="entry name" value="LEA_2"/>
    <property type="match status" value="1"/>
</dbReference>
<evidence type="ECO:0000256" key="4">
    <source>
        <dbReference type="SAM" id="MobiDB-lite"/>
    </source>
</evidence>
<evidence type="ECO:0000256" key="1">
    <source>
        <dbReference type="ARBA" id="ARBA00006607"/>
    </source>
</evidence>
<gene>
    <name evidence="7" type="ORF">RHGRI_025097</name>
</gene>
<evidence type="ECO:0000256" key="3">
    <source>
        <dbReference type="RuleBase" id="RU000418"/>
    </source>
</evidence>
<name>A0AAV6JDG8_9ERIC</name>
<dbReference type="Gene3D" id="3.50.7.10">
    <property type="entry name" value="GroEL"/>
    <property type="match status" value="1"/>
</dbReference>
<evidence type="ECO:0000256" key="5">
    <source>
        <dbReference type="SAM" id="Phobius"/>
    </source>
</evidence>
<keyword evidence="2" id="KW-0143">Chaperone</keyword>
<dbReference type="Gene3D" id="1.10.560.10">
    <property type="entry name" value="GroEL-like equatorial domain"/>
    <property type="match status" value="1"/>
</dbReference>
<keyword evidence="5" id="KW-0812">Transmembrane</keyword>
<comment type="similarity">
    <text evidence="1 3">Belongs to the chaperonin (HSP60) family.</text>
</comment>
<accession>A0AAV6JDG8</accession>
<organism evidence="7 8">
    <name type="scientific">Rhododendron griersonianum</name>
    <dbReference type="NCBI Taxonomy" id="479676"/>
    <lineage>
        <taxon>Eukaryota</taxon>
        <taxon>Viridiplantae</taxon>
        <taxon>Streptophyta</taxon>
        <taxon>Embryophyta</taxon>
        <taxon>Tracheophyta</taxon>
        <taxon>Spermatophyta</taxon>
        <taxon>Magnoliopsida</taxon>
        <taxon>eudicotyledons</taxon>
        <taxon>Gunneridae</taxon>
        <taxon>Pentapetalae</taxon>
        <taxon>asterids</taxon>
        <taxon>Ericales</taxon>
        <taxon>Ericaceae</taxon>
        <taxon>Ericoideae</taxon>
        <taxon>Rhodoreae</taxon>
        <taxon>Rhododendron</taxon>
    </lineage>
</organism>
<dbReference type="SUPFAM" id="SSF48592">
    <property type="entry name" value="GroEL equatorial domain-like"/>
    <property type="match status" value="1"/>
</dbReference>
<dbReference type="SUPFAM" id="SSF54849">
    <property type="entry name" value="GroEL-intermediate domain like"/>
    <property type="match status" value="1"/>
</dbReference>
<dbReference type="AlphaFoldDB" id="A0AAV6JDG8"/>
<keyword evidence="5" id="KW-1133">Transmembrane helix</keyword>
<dbReference type="InterPro" id="IPR027413">
    <property type="entry name" value="GROEL-like_equatorial_sf"/>
</dbReference>
<dbReference type="CDD" id="cd03344">
    <property type="entry name" value="GroEL"/>
    <property type="match status" value="1"/>
</dbReference>
<dbReference type="FunFam" id="3.50.7.10:FF:000001">
    <property type="entry name" value="60 kDa chaperonin"/>
    <property type="match status" value="1"/>
</dbReference>
<dbReference type="PRINTS" id="PR00298">
    <property type="entry name" value="CHAPERONIN60"/>
</dbReference>
<feature type="domain" description="Late embryogenesis abundant protein LEA-2 subgroup" evidence="6">
    <location>
        <begin position="117"/>
        <end position="220"/>
    </location>
</feature>
<dbReference type="Proteomes" id="UP000823749">
    <property type="component" value="Chromosome 8"/>
</dbReference>
<dbReference type="InterPro" id="IPR002423">
    <property type="entry name" value="Cpn60/GroEL/TCP-1"/>
</dbReference>
<feature type="region of interest" description="Disordered" evidence="4">
    <location>
        <begin position="1"/>
        <end position="48"/>
    </location>
</feature>
<dbReference type="Gene3D" id="3.30.260.10">
    <property type="entry name" value="TCP-1-like chaperonin intermediate domain"/>
    <property type="match status" value="1"/>
</dbReference>
<keyword evidence="8" id="KW-1185">Reference proteome</keyword>
<dbReference type="EMBL" id="JACTNZ010000008">
    <property type="protein sequence ID" value="KAG5537887.1"/>
    <property type="molecule type" value="Genomic_DNA"/>
</dbReference>
<sequence length="841" mass="89704">MADKVYPSAKPPAAAAANVNPTATANRPFPSSKSQLYRPPGYRPAPHRRRSHRSLCCACCLWITLVIFTILLLAAISGAAIYVVYRPQRPSFSISSLQISQFNLTSTTLTSNVNFNLTAKNPNKKLIFFYDPITVSLSTNDGVSIGDGALPAFQLGTKNMTVLTSTVATAGESLDTTSGGQLQADAKSKSGLGLTVEFDTKISVKFGGVKTKKVKVRVTCEGIKAGLPTEEVVASPAPAPSPVATITRTVTVASPATVSGGKCKVQSRVLHDRNYVAKDINFGTGARAAMLQGVNELAEAVKVTMGPKGRNVIIEKKHGAPKVTKDGVTVAKSIEFGEKAKNIGAHLVKQVASATNSAAGDGTTCATVLTQAIFMEGCKSVAVGVNVMDLRTGINMAVDAVIADLKNKALMISTPEEITQVATISANGEREIGELIAQAMEKVGKDGVITIADGVTLEDELDVVEGMKLGRGYISAYFVTDQKTQKCELENPLILIHDKKISDMNSLVRILELAVKVFNLYWKGPPSLEVTEELISCLSFLDQQNNRPLLIVAEDVESDALAMLIINKHRAGLKVCAIKAPGFGENRRANLDDLAVLTGGEVITEERGLNLDKVQVDMLGNAKKVTISLDDTIILHGGGDKKMIEERCEQLRASVEKSTAMFDKEKAQERLSKLSGGVAVFKVGGSSEVEVGERKDRVTDALNATRAAVEEGIVPGKFGCSFRSQKSPLLESQHGCFYRWWGCSLAPTFTIVSNAGGEGSLVVGKLLEQDDPSLGYDAAKGQYVNMVKAGIVDPLKVIRTALVDAASVSLLLTTTEVTVVDLQGEKNPLANRMPNMDDMGY</sequence>
<dbReference type="GO" id="GO:0140662">
    <property type="term" value="F:ATP-dependent protein folding chaperone"/>
    <property type="evidence" value="ECO:0007669"/>
    <property type="project" value="InterPro"/>
</dbReference>
<evidence type="ECO:0000259" key="6">
    <source>
        <dbReference type="Pfam" id="PF03168"/>
    </source>
</evidence>
<evidence type="ECO:0000256" key="2">
    <source>
        <dbReference type="ARBA" id="ARBA00023186"/>
    </source>
</evidence>
<dbReference type="PANTHER" id="PTHR45633">
    <property type="entry name" value="60 KDA HEAT SHOCK PROTEIN, MITOCHONDRIAL"/>
    <property type="match status" value="1"/>
</dbReference>
<dbReference type="GO" id="GO:0042026">
    <property type="term" value="P:protein refolding"/>
    <property type="evidence" value="ECO:0007669"/>
    <property type="project" value="InterPro"/>
</dbReference>
<keyword evidence="5" id="KW-0472">Membrane</keyword>
<feature type="transmembrane region" description="Helical" evidence="5">
    <location>
        <begin position="55"/>
        <end position="85"/>
    </location>
</feature>
<protein>
    <recommendedName>
        <fullName evidence="6">Late embryogenesis abundant protein LEA-2 subgroup domain-containing protein</fullName>
    </recommendedName>
</protein>
<dbReference type="InterPro" id="IPR004864">
    <property type="entry name" value="LEA_2"/>
</dbReference>
<reference evidence="7" key="1">
    <citation type="submission" date="2020-08" db="EMBL/GenBank/DDBJ databases">
        <title>Plant Genome Project.</title>
        <authorList>
            <person name="Zhang R.-G."/>
        </authorList>
    </citation>
    <scope>NUCLEOTIDE SEQUENCE</scope>
    <source>
        <strain evidence="7">WSP0</strain>
        <tissue evidence="7">Leaf</tissue>
    </source>
</reference>
<dbReference type="InterPro" id="IPR027409">
    <property type="entry name" value="GroEL-like_apical_dom_sf"/>
</dbReference>
<dbReference type="GO" id="GO:0005524">
    <property type="term" value="F:ATP binding"/>
    <property type="evidence" value="ECO:0007669"/>
    <property type="project" value="InterPro"/>
</dbReference>
<dbReference type="Pfam" id="PF00118">
    <property type="entry name" value="Cpn60_TCP1"/>
    <property type="match status" value="1"/>
</dbReference>
<comment type="caution">
    <text evidence="7">The sequence shown here is derived from an EMBL/GenBank/DDBJ whole genome shotgun (WGS) entry which is preliminary data.</text>
</comment>
<dbReference type="InterPro" id="IPR001844">
    <property type="entry name" value="Cpn60/GroEL"/>
</dbReference>
<evidence type="ECO:0000313" key="8">
    <source>
        <dbReference type="Proteomes" id="UP000823749"/>
    </source>
</evidence>
<proteinExistence type="inferred from homology"/>
<evidence type="ECO:0000313" key="7">
    <source>
        <dbReference type="EMBL" id="KAG5537887.1"/>
    </source>
</evidence>